<evidence type="ECO:0000313" key="1">
    <source>
        <dbReference type="EMBL" id="KFM82383.1"/>
    </source>
</evidence>
<gene>
    <name evidence="1" type="ORF">X975_03120</name>
</gene>
<evidence type="ECO:0000313" key="2">
    <source>
        <dbReference type="Proteomes" id="UP000054359"/>
    </source>
</evidence>
<organism evidence="1 2">
    <name type="scientific">Stegodyphus mimosarum</name>
    <name type="common">African social velvet spider</name>
    <dbReference type="NCBI Taxonomy" id="407821"/>
    <lineage>
        <taxon>Eukaryota</taxon>
        <taxon>Metazoa</taxon>
        <taxon>Ecdysozoa</taxon>
        <taxon>Arthropoda</taxon>
        <taxon>Chelicerata</taxon>
        <taxon>Arachnida</taxon>
        <taxon>Araneae</taxon>
        <taxon>Araneomorphae</taxon>
        <taxon>Entelegynae</taxon>
        <taxon>Eresoidea</taxon>
        <taxon>Eresidae</taxon>
        <taxon>Stegodyphus</taxon>
    </lineage>
</organism>
<dbReference type="AlphaFoldDB" id="A0A087UYE4"/>
<proteinExistence type="predicted"/>
<dbReference type="OrthoDB" id="6417774at2759"/>
<name>A0A087UYE4_STEMI</name>
<dbReference type="EMBL" id="KK122275">
    <property type="protein sequence ID" value="KFM82383.1"/>
    <property type="molecule type" value="Genomic_DNA"/>
</dbReference>
<protein>
    <submittedName>
        <fullName evidence="1">Uncharacterized protein</fullName>
    </submittedName>
</protein>
<accession>A0A087UYE4</accession>
<feature type="non-terminal residue" evidence="1">
    <location>
        <position position="140"/>
    </location>
</feature>
<dbReference type="Proteomes" id="UP000054359">
    <property type="component" value="Unassembled WGS sequence"/>
</dbReference>
<reference evidence="1 2" key="1">
    <citation type="submission" date="2013-11" db="EMBL/GenBank/DDBJ databases">
        <title>Genome sequencing of Stegodyphus mimosarum.</title>
        <authorList>
            <person name="Bechsgaard J."/>
        </authorList>
    </citation>
    <scope>NUCLEOTIDE SEQUENCE [LARGE SCALE GENOMIC DNA]</scope>
</reference>
<sequence>MCSKVNLHFKPPVKETFQICDELEMKINYVQNENIKKILQNGKQIYMAKADQAGHSIDKIQLLTSTNIYTATFDLQKMLPFPRLTTSTAYYERNLYIYNFRIHLFNSNSSLMLSGMKCRQRVPRFRVILGETLAGTCNNP</sequence>
<keyword evidence="2" id="KW-1185">Reference proteome</keyword>